<dbReference type="AlphaFoldDB" id="A0A7R9G0R5"/>
<dbReference type="EMBL" id="OC002147">
    <property type="protein sequence ID" value="CAD7261355.1"/>
    <property type="molecule type" value="Genomic_DNA"/>
</dbReference>
<evidence type="ECO:0000313" key="1">
    <source>
        <dbReference type="EMBL" id="CAD7261355.1"/>
    </source>
</evidence>
<sequence length="220" mass="24870">MYDTENAFAWVAHIRPFGDPWSKATPQTSGLPIKGRWVFIPDPEVPGSIPSAYNNSVCEAVVTTWFGASNHLNLSRSPASTRRQPRNLGLLYISLGSQLVPLHAENLLSMQRQSNIKDVAYARFQAFFHHLRVFTPIIKVALQMAMKCLKVLNMEGDSDLETVPSQQSLVKGPEAISSVSEEYKVKETISHLKDARNDFEETYRKLEDDDNMEAPKKKHR</sequence>
<name>A0A7R9G0R5_TIMSH</name>
<protein>
    <submittedName>
        <fullName evidence="1">Uncharacterized protein</fullName>
    </submittedName>
</protein>
<gene>
    <name evidence="1" type="ORF">TSIB3V08_LOCUS5496</name>
</gene>
<accession>A0A7R9G0R5</accession>
<organism evidence="1">
    <name type="scientific">Timema shepardi</name>
    <name type="common">Walking stick</name>
    <dbReference type="NCBI Taxonomy" id="629360"/>
    <lineage>
        <taxon>Eukaryota</taxon>
        <taxon>Metazoa</taxon>
        <taxon>Ecdysozoa</taxon>
        <taxon>Arthropoda</taxon>
        <taxon>Hexapoda</taxon>
        <taxon>Insecta</taxon>
        <taxon>Pterygota</taxon>
        <taxon>Neoptera</taxon>
        <taxon>Polyneoptera</taxon>
        <taxon>Phasmatodea</taxon>
        <taxon>Timematodea</taxon>
        <taxon>Timematoidea</taxon>
        <taxon>Timematidae</taxon>
        <taxon>Timema</taxon>
    </lineage>
</organism>
<reference evidence="1" key="1">
    <citation type="submission" date="2020-11" db="EMBL/GenBank/DDBJ databases">
        <authorList>
            <person name="Tran Van P."/>
        </authorList>
    </citation>
    <scope>NUCLEOTIDE SEQUENCE</scope>
</reference>
<proteinExistence type="predicted"/>